<dbReference type="EMBL" id="CP059732">
    <property type="protein sequence ID" value="QMW07009.1"/>
    <property type="molecule type" value="Genomic_DNA"/>
</dbReference>
<accession>A0A7G5H7B7</accession>
<dbReference type="Pfam" id="PF02128">
    <property type="entry name" value="Peptidase_M36"/>
    <property type="match status" value="1"/>
</dbReference>
<keyword evidence="4" id="KW-0964">Secreted</keyword>
<dbReference type="GO" id="GO:0004222">
    <property type="term" value="F:metalloendopeptidase activity"/>
    <property type="evidence" value="ECO:0007669"/>
    <property type="project" value="InterPro"/>
</dbReference>
<evidence type="ECO:0000256" key="5">
    <source>
        <dbReference type="ARBA" id="ARBA00022670"/>
    </source>
</evidence>
<evidence type="ECO:0000256" key="9">
    <source>
        <dbReference type="ARBA" id="ARBA00023049"/>
    </source>
</evidence>
<evidence type="ECO:0000313" key="12">
    <source>
        <dbReference type="Proteomes" id="UP000515369"/>
    </source>
</evidence>
<keyword evidence="7" id="KW-0378">Hydrolase</keyword>
<dbReference type="InterPro" id="IPR050371">
    <property type="entry name" value="Fungal_virulence_M36"/>
</dbReference>
<protein>
    <submittedName>
        <fullName evidence="11">M36 family metallopeptidase</fullName>
    </submittedName>
</protein>
<sequence length="1143" mass="122108">MEQVYAQASKYLGIWLTLLSLWLINPVQVYAQVEVETARKYVLSTIEQQKLTAADVNGLVVSSTYRSPTTGWYHVYFNQGYQSVEVYNRVMSIVLIGGQVAALNHNFIPGINLLPRTSALKGTITPFDALQKATANVGLASANLAQTQAPTITKLTDGTLTKSTYLIPDLSDEKIDVKLYWLPVEADQKGQKLVEKLALTWNVRFLTKDAKNGWNIHVDAFSGEILKKKDDVVHCNFGTPDHLTTPHNCPSSSAYFGFRKESLSPNGYTVFDYPLESPNHGSRTESVNPYARFVPTGTGPGATNGWHNDGSVDYITTRGNNVWAQEDTDNNNEVGASPSSATLEFNYPYTQGLNTAAGNQNAAITNLFYWNNLLHDVLWKFGFDEPSGNFQNNNQGRGGLGNDYVLADAQDGGGLDNANFYVPEDGVNGRMQMYLWSNANTYQPDGDFDNGIISHEYGHGWSARLTGGPANSTCLQNAEQGGEGWSDYLALMMTTPWSSLSANVASANLPRGIGTYASGEPTIGLGIRQYPYSYDMANVNSAVTYAKVGDTNFSIPHGIGTIWATMLWDMTWEIILQDNQITANIYDTPTSVTAMQGNIAALKLVTEGLRLQPCSPSFVQSRDAILQADQLLFGGRYRCAIGRAFARRGLGANASTGVSSDDRIVTEDYTLIGGNTLSSPATATACSGSSFTYTATSSTTGVSFSWTRAVVAGITNASAVGSSAIVNETLINTTDQPITVRYTFSISPSGCGAGPSRLPVDVIVNPVVTPIVGSYSVCQNATVPSDGGLSVAIVETNTVTRTLSTSSPIYTRASGDDVTSYTAGRSVYYQAFTFTAPSSGTQTFGITSATLSDGYNDTYLSLYQTSFNPASPATNFLHGDDDSGPAYLSQLTHSLTQGVTYILVVATYSSNVTGSFTLQGSAPVFFTGTPTWFTSLTSTTPIAVIPTFNPVGVAGSGIPNTATPGTTTFYVSTPERSVCRVATTFTILSTAPPVVTSTSTTITAGGSITLNATGCTDTGSVLKWYQTADDVAISMPVSPTGTTQYYARCERTTGTKVCLSDKSENVTVTVVVPTGVYSIRSGNWNSPTTWNCTCIPDGTLPVQIMDGHSVTIPNAYTGLAKGIQFWGAGKLIQEGTGRVIIGN</sequence>
<dbReference type="Gene3D" id="3.10.170.10">
    <property type="match status" value="1"/>
</dbReference>
<evidence type="ECO:0000256" key="2">
    <source>
        <dbReference type="ARBA" id="ARBA00004613"/>
    </source>
</evidence>
<evidence type="ECO:0000313" key="11">
    <source>
        <dbReference type="EMBL" id="QMW07009.1"/>
    </source>
</evidence>
<dbReference type="Proteomes" id="UP000515369">
    <property type="component" value="Chromosome"/>
</dbReference>
<gene>
    <name evidence="11" type="ORF">H3H32_19035</name>
</gene>
<dbReference type="InterPro" id="IPR027268">
    <property type="entry name" value="Peptidase_M4/M1_CTD_sf"/>
</dbReference>
<comment type="subcellular location">
    <subcellularLocation>
        <location evidence="2">Secreted</location>
    </subcellularLocation>
</comment>
<dbReference type="AlphaFoldDB" id="A0A7G5H7B7"/>
<keyword evidence="5" id="KW-0645">Protease</keyword>
<dbReference type="PANTHER" id="PTHR33478">
    <property type="entry name" value="EXTRACELLULAR METALLOPROTEINASE MEP"/>
    <property type="match status" value="1"/>
</dbReference>
<evidence type="ECO:0000256" key="7">
    <source>
        <dbReference type="ARBA" id="ARBA00022801"/>
    </source>
</evidence>
<evidence type="ECO:0000256" key="10">
    <source>
        <dbReference type="ARBA" id="ARBA00023145"/>
    </source>
</evidence>
<evidence type="ECO:0000256" key="4">
    <source>
        <dbReference type="ARBA" id="ARBA00022525"/>
    </source>
</evidence>
<keyword evidence="9" id="KW-0482">Metalloprotease</keyword>
<keyword evidence="6" id="KW-0479">Metal-binding</keyword>
<name>A0A7G5H7B7_9BACT</name>
<organism evidence="11 12">
    <name type="scientific">Spirosoma foliorum</name>
    <dbReference type="NCBI Taxonomy" id="2710596"/>
    <lineage>
        <taxon>Bacteria</taxon>
        <taxon>Pseudomonadati</taxon>
        <taxon>Bacteroidota</taxon>
        <taxon>Cytophagia</taxon>
        <taxon>Cytophagales</taxon>
        <taxon>Cytophagaceae</taxon>
        <taxon>Spirosoma</taxon>
    </lineage>
</organism>
<dbReference type="GO" id="GO:0005615">
    <property type="term" value="C:extracellular space"/>
    <property type="evidence" value="ECO:0007669"/>
    <property type="project" value="InterPro"/>
</dbReference>
<evidence type="ECO:0000256" key="3">
    <source>
        <dbReference type="ARBA" id="ARBA00006006"/>
    </source>
</evidence>
<reference evidence="11 12" key="1">
    <citation type="submission" date="2020-07" db="EMBL/GenBank/DDBJ databases">
        <title>Spirosoma foliorum sp. nov., isolated from the leaves on the Nejang mountain Korea, Republic of.</title>
        <authorList>
            <person name="Ho H."/>
            <person name="Lee Y.-J."/>
            <person name="Nurcahyanto D.-A."/>
            <person name="Kim S.-G."/>
        </authorList>
    </citation>
    <scope>NUCLEOTIDE SEQUENCE [LARGE SCALE GENOMIC DNA]</scope>
    <source>
        <strain evidence="11 12">PL0136</strain>
    </source>
</reference>
<dbReference type="CDD" id="cd09596">
    <property type="entry name" value="M36"/>
    <property type="match status" value="1"/>
</dbReference>
<proteinExistence type="inferred from homology"/>
<evidence type="ECO:0000256" key="1">
    <source>
        <dbReference type="ARBA" id="ARBA00001947"/>
    </source>
</evidence>
<keyword evidence="12" id="KW-1185">Reference proteome</keyword>
<keyword evidence="10" id="KW-0865">Zymogen</keyword>
<dbReference type="Gene3D" id="1.10.390.10">
    <property type="entry name" value="Neutral Protease Domain 2"/>
    <property type="match status" value="1"/>
</dbReference>
<dbReference type="GO" id="GO:0008270">
    <property type="term" value="F:zinc ion binding"/>
    <property type="evidence" value="ECO:0007669"/>
    <property type="project" value="InterPro"/>
</dbReference>
<evidence type="ECO:0000256" key="8">
    <source>
        <dbReference type="ARBA" id="ARBA00022833"/>
    </source>
</evidence>
<dbReference type="GO" id="GO:0006508">
    <property type="term" value="P:proteolysis"/>
    <property type="evidence" value="ECO:0007669"/>
    <property type="project" value="UniProtKB-KW"/>
</dbReference>
<comment type="cofactor">
    <cofactor evidence="1">
        <name>Zn(2+)</name>
        <dbReference type="ChEBI" id="CHEBI:29105"/>
    </cofactor>
</comment>
<comment type="similarity">
    <text evidence="3">Belongs to the peptidase M36 family.</text>
</comment>
<evidence type="ECO:0000256" key="6">
    <source>
        <dbReference type="ARBA" id="ARBA00022723"/>
    </source>
</evidence>
<dbReference type="PRINTS" id="PR00999">
    <property type="entry name" value="FUNGALYSIN"/>
</dbReference>
<dbReference type="InterPro" id="IPR001842">
    <property type="entry name" value="Peptidase_M36"/>
</dbReference>
<dbReference type="SUPFAM" id="SSF55486">
    <property type="entry name" value="Metalloproteases ('zincins'), catalytic domain"/>
    <property type="match status" value="1"/>
</dbReference>
<dbReference type="KEGG" id="sfol:H3H32_19035"/>
<dbReference type="PANTHER" id="PTHR33478:SF1">
    <property type="entry name" value="EXTRACELLULAR METALLOPROTEINASE MEP"/>
    <property type="match status" value="1"/>
</dbReference>
<keyword evidence="8" id="KW-0862">Zinc</keyword>